<sequence length="98" mass="11887">MGFVLPKMPEIIPGFYIFVLVNITKMSSFFYGIEDLFVNHLFWPYDFFRFMQNWWTSNTVNWLFMIIGTVAMVYWLMQLKKFNDNNEEDKSITSHSYL</sequence>
<dbReference type="EMBL" id="BMFH01000001">
    <property type="protein sequence ID" value="GGD49736.1"/>
    <property type="molecule type" value="Genomic_DNA"/>
</dbReference>
<dbReference type="InterPro" id="IPR045922">
    <property type="entry name" value="DUF6341"/>
</dbReference>
<keyword evidence="1" id="KW-0472">Membrane</keyword>
<gene>
    <name evidence="2" type="ORF">GCM10011361_15520</name>
</gene>
<reference evidence="3" key="1">
    <citation type="journal article" date="2019" name="Int. J. Syst. Evol. Microbiol.">
        <title>The Global Catalogue of Microorganisms (GCM) 10K type strain sequencing project: providing services to taxonomists for standard genome sequencing and annotation.</title>
        <authorList>
            <consortium name="The Broad Institute Genomics Platform"/>
            <consortium name="The Broad Institute Genome Sequencing Center for Infectious Disease"/>
            <person name="Wu L."/>
            <person name="Ma J."/>
        </authorList>
    </citation>
    <scope>NUCLEOTIDE SEQUENCE [LARGE SCALE GENOMIC DNA]</scope>
    <source>
        <strain evidence="3">CGMCC 1.12606</strain>
    </source>
</reference>
<organism evidence="2 3">
    <name type="scientific">Muriicola marianensis</name>
    <dbReference type="NCBI Taxonomy" id="1324801"/>
    <lineage>
        <taxon>Bacteria</taxon>
        <taxon>Pseudomonadati</taxon>
        <taxon>Bacteroidota</taxon>
        <taxon>Flavobacteriia</taxon>
        <taxon>Flavobacteriales</taxon>
        <taxon>Flavobacteriaceae</taxon>
        <taxon>Muriicola</taxon>
    </lineage>
</organism>
<feature type="transmembrane region" description="Helical" evidence="1">
    <location>
        <begin position="12"/>
        <end position="33"/>
    </location>
</feature>
<evidence type="ECO:0000313" key="2">
    <source>
        <dbReference type="EMBL" id="GGD49736.1"/>
    </source>
</evidence>
<proteinExistence type="predicted"/>
<keyword evidence="1" id="KW-1133">Transmembrane helix</keyword>
<keyword evidence="3" id="KW-1185">Reference proteome</keyword>
<protein>
    <recommendedName>
        <fullName evidence="4">Uracil phosphoribosyltransferase</fullName>
    </recommendedName>
</protein>
<comment type="caution">
    <text evidence="2">The sequence shown here is derived from an EMBL/GenBank/DDBJ whole genome shotgun (WGS) entry which is preliminary data.</text>
</comment>
<accession>A0ABQ1QY66</accession>
<feature type="transmembrane region" description="Helical" evidence="1">
    <location>
        <begin position="53"/>
        <end position="76"/>
    </location>
</feature>
<keyword evidence="1" id="KW-0812">Transmembrane</keyword>
<evidence type="ECO:0000313" key="3">
    <source>
        <dbReference type="Proteomes" id="UP000625780"/>
    </source>
</evidence>
<evidence type="ECO:0008006" key="4">
    <source>
        <dbReference type="Google" id="ProtNLM"/>
    </source>
</evidence>
<evidence type="ECO:0000256" key="1">
    <source>
        <dbReference type="SAM" id="Phobius"/>
    </source>
</evidence>
<name>A0ABQ1QY66_9FLAO</name>
<dbReference type="Proteomes" id="UP000625780">
    <property type="component" value="Unassembled WGS sequence"/>
</dbReference>
<dbReference type="Pfam" id="PF19868">
    <property type="entry name" value="DUF6341"/>
    <property type="match status" value="1"/>
</dbReference>